<feature type="domain" description="Helicase ATP-binding" evidence="1">
    <location>
        <begin position="56"/>
        <end position="194"/>
    </location>
</feature>
<keyword evidence="3" id="KW-1185">Reference proteome</keyword>
<dbReference type="Gene3D" id="3.40.50.300">
    <property type="entry name" value="P-loop containing nucleotide triphosphate hydrolases"/>
    <property type="match status" value="1"/>
</dbReference>
<dbReference type="GO" id="GO:0016787">
    <property type="term" value="F:hydrolase activity"/>
    <property type="evidence" value="ECO:0007669"/>
    <property type="project" value="InterPro"/>
</dbReference>
<evidence type="ECO:0000259" key="1">
    <source>
        <dbReference type="PROSITE" id="PS51192"/>
    </source>
</evidence>
<dbReference type="Proteomes" id="UP000218238">
    <property type="component" value="Unassembled WGS sequence"/>
</dbReference>
<dbReference type="GO" id="GO:0005829">
    <property type="term" value="C:cytosol"/>
    <property type="evidence" value="ECO:0007669"/>
    <property type="project" value="TreeGrafter"/>
</dbReference>
<dbReference type="SUPFAM" id="SSF52540">
    <property type="entry name" value="P-loop containing nucleoside triphosphate hydrolases"/>
    <property type="match status" value="1"/>
</dbReference>
<evidence type="ECO:0000313" key="3">
    <source>
        <dbReference type="Proteomes" id="UP000218238"/>
    </source>
</evidence>
<proteinExistence type="predicted"/>
<sequence length="653" mass="75514">MSSYIDSILLNSYKNLFKVALTNNQKRELLTPISSHNSQNLTLRGYQSEVISHVYEKFDAGKISILLYAPTGAGKTIIAAKIIADWVNQGKRVLFLVHRGKLVHQTRDKLSKFFGIEPSIIWRDFYEPDYSNPVQIAMLQTLQNRELPPDIDLVILDEAHTGSYYKIWQRIMVCYSGGVVALSKTKFLGLSASPWRSKTDQGYCHIPTKTCPQCDSLIANYEKICPFCGYIFDSEKKNVRATKRKFEEILSQEQQQQFRFLKVRAVNAYNKCKPIDNLDNLFEQEFNYNPPMDWYDGLIFNNDSEIWGIHVQHYWRYLLEIIPNPGSPIAKEQIQGLIKREFKSAIQRATEHFQKSFTQKNVSPQEVKFRVSERIASLINYKPWWIILDLKSPPDANYLDFTYKESRFKYESTFALKPKLLQAQMELIGIAIGEGIDYHSQDEAVIEKSIVTVKHAILHKSFSFVKSFVGRLNSTAKLRVWNGLNIREKQAYRKWQEKNNSEISENTEVASSAIKQVSEIEVKSQNHVNQNDEIIDRDNLFKLLSGEINDVKANVNNSNTTSVKNQPNLILFPERRANTSTSTVENPNPHNLRVWEKVASNKPDSPAYNWCGRITRMHPTNPEICYVNYPERKSLLNLNATEISCRFEDLRRI</sequence>
<dbReference type="InterPro" id="IPR027417">
    <property type="entry name" value="P-loop_NTPase"/>
</dbReference>
<gene>
    <name evidence="2" type="ORF">CK510_13965</name>
</gene>
<dbReference type="PANTHER" id="PTHR47396">
    <property type="entry name" value="TYPE I RESTRICTION ENZYME ECOKI R PROTEIN"/>
    <property type="match status" value="1"/>
</dbReference>
<dbReference type="PROSITE" id="PS51192">
    <property type="entry name" value="HELICASE_ATP_BIND_1"/>
    <property type="match status" value="1"/>
</dbReference>
<dbReference type="InterPro" id="IPR050742">
    <property type="entry name" value="Helicase_Restrict-Modif_Enz"/>
</dbReference>
<protein>
    <recommendedName>
        <fullName evidence="1">Helicase ATP-binding domain-containing protein</fullName>
    </recommendedName>
</protein>
<dbReference type="InterPro" id="IPR018886">
    <property type="entry name" value="UPF0547"/>
</dbReference>
<dbReference type="InterPro" id="IPR014001">
    <property type="entry name" value="Helicase_ATP-bd"/>
</dbReference>
<dbReference type="GO" id="GO:0005524">
    <property type="term" value="F:ATP binding"/>
    <property type="evidence" value="ECO:0007669"/>
    <property type="project" value="InterPro"/>
</dbReference>
<dbReference type="Pfam" id="PF10571">
    <property type="entry name" value="UPF0547"/>
    <property type="match status" value="1"/>
</dbReference>
<evidence type="ECO:0000313" key="2">
    <source>
        <dbReference type="EMBL" id="PAX53450.1"/>
    </source>
</evidence>
<name>A0A2A2TI91_9CYAN</name>
<organism evidence="2 3">
    <name type="scientific">Brunnivagina elsteri CCALA 953</name>
    <dbReference type="NCBI Taxonomy" id="987040"/>
    <lineage>
        <taxon>Bacteria</taxon>
        <taxon>Bacillati</taxon>
        <taxon>Cyanobacteriota</taxon>
        <taxon>Cyanophyceae</taxon>
        <taxon>Nostocales</taxon>
        <taxon>Calotrichaceae</taxon>
        <taxon>Brunnivagina</taxon>
    </lineage>
</organism>
<comment type="caution">
    <text evidence="2">The sequence shown here is derived from an EMBL/GenBank/DDBJ whole genome shotgun (WGS) entry which is preliminary data.</text>
</comment>
<dbReference type="SMART" id="SM00487">
    <property type="entry name" value="DEXDc"/>
    <property type="match status" value="1"/>
</dbReference>
<dbReference type="PANTHER" id="PTHR47396:SF1">
    <property type="entry name" value="ATP-DEPENDENT HELICASE IRC3-RELATED"/>
    <property type="match status" value="1"/>
</dbReference>
<dbReference type="Pfam" id="PF04851">
    <property type="entry name" value="ResIII"/>
    <property type="match status" value="1"/>
</dbReference>
<dbReference type="AlphaFoldDB" id="A0A2A2TI91"/>
<accession>A0A2A2TI91</accession>
<reference evidence="2 3" key="1">
    <citation type="submission" date="2017-08" db="EMBL/GenBank/DDBJ databases">
        <title>Draft genome sequence of filamentous cyanobacterium Calothrix elsteri CCALA 953.</title>
        <authorList>
            <person name="Gagunashvili A.N."/>
            <person name="Elster J."/>
            <person name="Andresson O.S."/>
        </authorList>
    </citation>
    <scope>NUCLEOTIDE SEQUENCE [LARGE SCALE GENOMIC DNA]</scope>
    <source>
        <strain evidence="2 3">CCALA 953</strain>
    </source>
</reference>
<dbReference type="InterPro" id="IPR006935">
    <property type="entry name" value="Helicase/UvrB_N"/>
</dbReference>
<dbReference type="EMBL" id="NTFS01000140">
    <property type="protein sequence ID" value="PAX53450.1"/>
    <property type="molecule type" value="Genomic_DNA"/>
</dbReference>
<dbReference type="GO" id="GO:0003677">
    <property type="term" value="F:DNA binding"/>
    <property type="evidence" value="ECO:0007669"/>
    <property type="project" value="InterPro"/>
</dbReference>